<dbReference type="EMBL" id="JACEEZ010007266">
    <property type="protein sequence ID" value="KAG0724173.1"/>
    <property type="molecule type" value="Genomic_DNA"/>
</dbReference>
<evidence type="ECO:0000256" key="9">
    <source>
        <dbReference type="ARBA" id="ARBA00023170"/>
    </source>
</evidence>
<dbReference type="PANTHER" id="PTHR42643">
    <property type="entry name" value="IONOTROPIC RECEPTOR 20A-RELATED"/>
    <property type="match status" value="1"/>
</dbReference>
<evidence type="ECO:0000256" key="12">
    <source>
        <dbReference type="ARBA" id="ARBA00023303"/>
    </source>
</evidence>
<feature type="transmembrane region" description="Helical" evidence="13">
    <location>
        <begin position="271"/>
        <end position="290"/>
    </location>
</feature>
<dbReference type="Proteomes" id="UP000770661">
    <property type="component" value="Unassembled WGS sequence"/>
</dbReference>
<dbReference type="GO" id="GO:0015276">
    <property type="term" value="F:ligand-gated monoatomic ion channel activity"/>
    <property type="evidence" value="ECO:0007669"/>
    <property type="project" value="InterPro"/>
</dbReference>
<dbReference type="Gene3D" id="3.40.190.10">
    <property type="entry name" value="Periplasmic binding protein-like II"/>
    <property type="match status" value="1"/>
</dbReference>
<dbReference type="InterPro" id="IPR052192">
    <property type="entry name" value="Insect_Ionotropic_Sensory_Rcpt"/>
</dbReference>
<protein>
    <submittedName>
        <fullName evidence="15">Glutamate receptor</fullName>
    </submittedName>
</protein>
<evidence type="ECO:0000256" key="5">
    <source>
        <dbReference type="ARBA" id="ARBA00022692"/>
    </source>
</evidence>
<gene>
    <name evidence="15" type="primary">GLRK_1</name>
    <name evidence="15" type="ORF">GWK47_041188</name>
</gene>
<reference evidence="15" key="1">
    <citation type="submission" date="2020-07" db="EMBL/GenBank/DDBJ databases">
        <title>The High-quality genome of the commercially important snow crab, Chionoecetes opilio.</title>
        <authorList>
            <person name="Jeong J.-H."/>
            <person name="Ryu S."/>
        </authorList>
    </citation>
    <scope>NUCLEOTIDE SEQUENCE</scope>
    <source>
        <strain evidence="15">MADBK_172401_WGS</strain>
        <tissue evidence="15">Digestive gland</tissue>
    </source>
</reference>
<evidence type="ECO:0000313" key="16">
    <source>
        <dbReference type="Proteomes" id="UP000770661"/>
    </source>
</evidence>
<keyword evidence="3" id="KW-0813">Transport</keyword>
<evidence type="ECO:0000256" key="7">
    <source>
        <dbReference type="ARBA" id="ARBA00023065"/>
    </source>
</evidence>
<evidence type="ECO:0000256" key="10">
    <source>
        <dbReference type="ARBA" id="ARBA00023180"/>
    </source>
</evidence>
<keyword evidence="12" id="KW-0407">Ion channel</keyword>
<keyword evidence="6 13" id="KW-1133">Transmembrane helix</keyword>
<organism evidence="15 16">
    <name type="scientific">Chionoecetes opilio</name>
    <name type="common">Atlantic snow crab</name>
    <name type="synonym">Cancer opilio</name>
    <dbReference type="NCBI Taxonomy" id="41210"/>
    <lineage>
        <taxon>Eukaryota</taxon>
        <taxon>Metazoa</taxon>
        <taxon>Ecdysozoa</taxon>
        <taxon>Arthropoda</taxon>
        <taxon>Crustacea</taxon>
        <taxon>Multicrustacea</taxon>
        <taxon>Malacostraca</taxon>
        <taxon>Eumalacostraca</taxon>
        <taxon>Eucarida</taxon>
        <taxon>Decapoda</taxon>
        <taxon>Pleocyemata</taxon>
        <taxon>Brachyura</taxon>
        <taxon>Eubrachyura</taxon>
        <taxon>Majoidea</taxon>
        <taxon>Majidae</taxon>
        <taxon>Chionoecetes</taxon>
    </lineage>
</organism>
<keyword evidence="5 13" id="KW-0812">Transmembrane</keyword>
<dbReference type="InterPro" id="IPR001320">
    <property type="entry name" value="Iontro_rcpt_C"/>
</dbReference>
<dbReference type="Gene3D" id="1.10.287.70">
    <property type="match status" value="1"/>
</dbReference>
<dbReference type="Pfam" id="PF10613">
    <property type="entry name" value="Lig_chan-Glu_bd"/>
    <property type="match status" value="1"/>
</dbReference>
<evidence type="ECO:0000256" key="8">
    <source>
        <dbReference type="ARBA" id="ARBA00023136"/>
    </source>
</evidence>
<dbReference type="PANTHER" id="PTHR42643:SF24">
    <property type="entry name" value="IONOTROPIC RECEPTOR 60A"/>
    <property type="match status" value="1"/>
</dbReference>
<keyword evidence="10" id="KW-0325">Glycoprotein</keyword>
<evidence type="ECO:0000256" key="1">
    <source>
        <dbReference type="ARBA" id="ARBA00004651"/>
    </source>
</evidence>
<feature type="domain" description="Ionotropic glutamate receptor L-glutamate and glycine-binding" evidence="14">
    <location>
        <begin position="89"/>
        <end position="152"/>
    </location>
</feature>
<dbReference type="GO" id="GO:0005886">
    <property type="term" value="C:plasma membrane"/>
    <property type="evidence" value="ECO:0007669"/>
    <property type="project" value="UniProtKB-SubCell"/>
</dbReference>
<dbReference type="InterPro" id="IPR019594">
    <property type="entry name" value="Glu/Gly-bd"/>
</dbReference>
<dbReference type="Pfam" id="PF00060">
    <property type="entry name" value="Lig_chan"/>
    <property type="match status" value="1"/>
</dbReference>
<dbReference type="SUPFAM" id="SSF53850">
    <property type="entry name" value="Periplasmic binding protein-like II"/>
    <property type="match status" value="1"/>
</dbReference>
<proteinExistence type="inferred from homology"/>
<name>A0A8J5CKV9_CHIOP</name>
<accession>A0A8J5CKV9</accession>
<evidence type="ECO:0000256" key="11">
    <source>
        <dbReference type="ARBA" id="ARBA00023286"/>
    </source>
</evidence>
<feature type="transmembrane region" description="Helical" evidence="13">
    <location>
        <begin position="207"/>
        <end position="230"/>
    </location>
</feature>
<dbReference type="SMART" id="SM00918">
    <property type="entry name" value="Lig_chan-Glu_bd"/>
    <property type="match status" value="1"/>
</dbReference>
<comment type="similarity">
    <text evidence="2">Belongs to the glutamate-gated ion channel (TC 1.A.10.1) family.</text>
</comment>
<dbReference type="AlphaFoldDB" id="A0A8J5CKV9"/>
<evidence type="ECO:0000256" key="13">
    <source>
        <dbReference type="SAM" id="Phobius"/>
    </source>
</evidence>
<evidence type="ECO:0000256" key="2">
    <source>
        <dbReference type="ARBA" id="ARBA00008685"/>
    </source>
</evidence>
<evidence type="ECO:0000259" key="14">
    <source>
        <dbReference type="SMART" id="SM00918"/>
    </source>
</evidence>
<evidence type="ECO:0000256" key="6">
    <source>
        <dbReference type="ARBA" id="ARBA00022989"/>
    </source>
</evidence>
<keyword evidence="16" id="KW-1185">Reference proteome</keyword>
<comment type="subcellular location">
    <subcellularLocation>
        <location evidence="1">Cell membrane</location>
        <topology evidence="1">Multi-pass membrane protein</topology>
    </subcellularLocation>
</comment>
<evidence type="ECO:0000256" key="3">
    <source>
        <dbReference type="ARBA" id="ARBA00022448"/>
    </source>
</evidence>
<keyword evidence="4" id="KW-1003">Cell membrane</keyword>
<dbReference type="GO" id="GO:0050906">
    <property type="term" value="P:detection of stimulus involved in sensory perception"/>
    <property type="evidence" value="ECO:0007669"/>
    <property type="project" value="UniProtKB-ARBA"/>
</dbReference>
<keyword evidence="11" id="KW-1071">Ligand-gated ion channel</keyword>
<keyword evidence="8 13" id="KW-0472">Membrane</keyword>
<sequence length="402" mass="45363">MLVGLTLKDLDALTLTLKGRKTENLLGLVQSNSGGDWLVYTNSLYWGRGMTLHAAWKDGRFSSLTSPFIDKISDIRGAVLKVAMFEWQPSTLYRRSEDGSLEHLYGRDVEVIRALASVFNFTVKFVEIPNDERWGDVLPDGSWSGMVGMLARSDADLAIANLFVTSLEGRDEYQGYTNFFDVDYSCFVIRTEPPLPRWQSPGLPFTLPTWMAILGSLFVIAVILNLVASAPIKSSAEDKETTHLRSFSAAMLFTVSLHLQQSYPSLPRHQATRIMVAFLLLYTIILAKAYSCNLTAFLTIVRQPTGIDTVQELYESKLPLFENMNYIKTSLMQSPNEFLRGLVERHRVVKDIHEIMKMVRRGKGVAVANRSTKEFNIKTQIHPSEGAHETRMMKVMLSRHGN</sequence>
<evidence type="ECO:0000313" key="15">
    <source>
        <dbReference type="EMBL" id="KAG0724173.1"/>
    </source>
</evidence>
<evidence type="ECO:0000256" key="4">
    <source>
        <dbReference type="ARBA" id="ARBA00022475"/>
    </source>
</evidence>
<keyword evidence="9 15" id="KW-0675">Receptor</keyword>
<keyword evidence="7" id="KW-0406">Ion transport</keyword>
<dbReference type="OrthoDB" id="5984008at2759"/>
<comment type="caution">
    <text evidence="15">The sequence shown here is derived from an EMBL/GenBank/DDBJ whole genome shotgun (WGS) entry which is preliminary data.</text>
</comment>